<keyword evidence="4" id="KW-1185">Reference proteome</keyword>
<dbReference type="Pfam" id="PF01381">
    <property type="entry name" value="HTH_3"/>
    <property type="match status" value="1"/>
</dbReference>
<dbReference type="InterPro" id="IPR001387">
    <property type="entry name" value="Cro/C1-type_HTH"/>
</dbReference>
<dbReference type="RefSeq" id="WP_148066000.1">
    <property type="nucleotide sequence ID" value="NZ_VRYZ01000012.1"/>
</dbReference>
<dbReference type="OrthoDB" id="9796786at2"/>
<dbReference type="PANTHER" id="PTHR43236">
    <property type="entry name" value="ANTITOXIN HIGA1"/>
    <property type="match status" value="1"/>
</dbReference>
<dbReference type="CDD" id="cd00093">
    <property type="entry name" value="HTH_XRE"/>
    <property type="match status" value="1"/>
</dbReference>
<dbReference type="AlphaFoldDB" id="A0A5C8ZL57"/>
<dbReference type="Pfam" id="PF06114">
    <property type="entry name" value="Peptidase_M78"/>
    <property type="match status" value="1"/>
</dbReference>
<proteinExistence type="inferred from homology"/>
<accession>A0A5C8ZL57</accession>
<dbReference type="Proteomes" id="UP000321933">
    <property type="component" value="Unassembled WGS sequence"/>
</dbReference>
<gene>
    <name evidence="3" type="ORF">FVW59_19160</name>
</gene>
<dbReference type="InterPro" id="IPR052345">
    <property type="entry name" value="Rad_response_metalloprotease"/>
</dbReference>
<dbReference type="InterPro" id="IPR010359">
    <property type="entry name" value="IrrE_HExxH"/>
</dbReference>
<comment type="caution">
    <text evidence="3">The sequence shown here is derived from an EMBL/GenBank/DDBJ whole genome shotgun (WGS) entry which is preliminary data.</text>
</comment>
<dbReference type="PROSITE" id="PS50943">
    <property type="entry name" value="HTH_CROC1"/>
    <property type="match status" value="1"/>
</dbReference>
<evidence type="ECO:0000256" key="1">
    <source>
        <dbReference type="ARBA" id="ARBA00007227"/>
    </source>
</evidence>
<comment type="similarity">
    <text evidence="1">Belongs to the short-chain fatty acyl-CoA assimilation regulator (ScfR) family.</text>
</comment>
<dbReference type="Gene3D" id="1.10.10.2910">
    <property type="match status" value="1"/>
</dbReference>
<dbReference type="SUPFAM" id="SSF47413">
    <property type="entry name" value="lambda repressor-like DNA-binding domains"/>
    <property type="match status" value="1"/>
</dbReference>
<organism evidence="3 4">
    <name type="scientific">Parahaliea aestuarii</name>
    <dbReference type="NCBI Taxonomy" id="1852021"/>
    <lineage>
        <taxon>Bacteria</taxon>
        <taxon>Pseudomonadati</taxon>
        <taxon>Pseudomonadota</taxon>
        <taxon>Gammaproteobacteria</taxon>
        <taxon>Cellvibrionales</taxon>
        <taxon>Halieaceae</taxon>
        <taxon>Parahaliea</taxon>
    </lineage>
</organism>
<dbReference type="PANTHER" id="PTHR43236:SF1">
    <property type="entry name" value="BLL7220 PROTEIN"/>
    <property type="match status" value="1"/>
</dbReference>
<dbReference type="SMART" id="SM00530">
    <property type="entry name" value="HTH_XRE"/>
    <property type="match status" value="1"/>
</dbReference>
<protein>
    <submittedName>
        <fullName evidence="3">ImmA/IrrE family metallo-endopeptidase</fullName>
    </submittedName>
</protein>
<dbReference type="InterPro" id="IPR010982">
    <property type="entry name" value="Lambda_DNA-bd_dom_sf"/>
</dbReference>
<dbReference type="EMBL" id="VRYZ01000012">
    <property type="protein sequence ID" value="TXS88955.1"/>
    <property type="molecule type" value="Genomic_DNA"/>
</dbReference>
<sequence>MPAVGVKNFIGERLVQAKNARGLSSVALSDLAGISSSSISLYEANKQNPKVETVESLARALNVPVNFFFKDIQVDRPGKLFYRSMAAATKASRVVSEAKYEWALETVDYLLTFFDLPKLNLPDQDVPEDFKSLDTNRIECIANELRAYWNLGTSPVASMTRTLEANGIIVWRTKFGAETQDAFSEYRTPHPFVILSSDKQNYFRSRFDAAHELGHLVLHRNVDRSTLNKSSDHKLMESQAHLFAGAFLAPAEAYYRDLYAVSLDAFRALKPRWNVSIAMQIMRARHLGLVTEHEERRLWINMGRRKWRVSEPLDDSTEPESPKLIKQGIKMLIEEGVKSREQILDDLSLHANDVENLIGERGYLHLGTSSRPVFKASAGKVVPFRKN</sequence>
<name>A0A5C8ZL57_9GAMM</name>
<feature type="domain" description="HTH cro/C1-type" evidence="2">
    <location>
        <begin position="14"/>
        <end position="68"/>
    </location>
</feature>
<evidence type="ECO:0000259" key="2">
    <source>
        <dbReference type="PROSITE" id="PS50943"/>
    </source>
</evidence>
<evidence type="ECO:0000313" key="4">
    <source>
        <dbReference type="Proteomes" id="UP000321933"/>
    </source>
</evidence>
<reference evidence="3 4" key="1">
    <citation type="submission" date="2019-08" db="EMBL/GenBank/DDBJ databases">
        <title>Parahaliea maris sp. nov., isolated from the surface seawater.</title>
        <authorList>
            <person name="Liu Y."/>
        </authorList>
    </citation>
    <scope>NUCLEOTIDE SEQUENCE [LARGE SCALE GENOMIC DNA]</scope>
    <source>
        <strain evidence="3 4">S2-26</strain>
    </source>
</reference>
<dbReference type="GO" id="GO:0003677">
    <property type="term" value="F:DNA binding"/>
    <property type="evidence" value="ECO:0007669"/>
    <property type="project" value="InterPro"/>
</dbReference>
<dbReference type="Gene3D" id="1.10.260.40">
    <property type="entry name" value="lambda repressor-like DNA-binding domains"/>
    <property type="match status" value="1"/>
</dbReference>
<evidence type="ECO:0000313" key="3">
    <source>
        <dbReference type="EMBL" id="TXS88955.1"/>
    </source>
</evidence>